<evidence type="ECO:0000313" key="3">
    <source>
        <dbReference type="EMBL" id="KAF9062760.1"/>
    </source>
</evidence>
<gene>
    <name evidence="3" type="ORF">BDP27DRAFT_1368592</name>
</gene>
<dbReference type="PANTHER" id="PTHR47332:SF4">
    <property type="entry name" value="SET DOMAIN-CONTAINING PROTEIN 5"/>
    <property type="match status" value="1"/>
</dbReference>
<proteinExistence type="predicted"/>
<dbReference type="PANTHER" id="PTHR47332">
    <property type="entry name" value="SET DOMAIN-CONTAINING PROTEIN 5"/>
    <property type="match status" value="1"/>
</dbReference>
<organism evidence="3 4">
    <name type="scientific">Rhodocollybia butyracea</name>
    <dbReference type="NCBI Taxonomy" id="206335"/>
    <lineage>
        <taxon>Eukaryota</taxon>
        <taxon>Fungi</taxon>
        <taxon>Dikarya</taxon>
        <taxon>Basidiomycota</taxon>
        <taxon>Agaricomycotina</taxon>
        <taxon>Agaricomycetes</taxon>
        <taxon>Agaricomycetidae</taxon>
        <taxon>Agaricales</taxon>
        <taxon>Marasmiineae</taxon>
        <taxon>Omphalotaceae</taxon>
        <taxon>Rhodocollybia</taxon>
    </lineage>
</organism>
<dbReference type="EMBL" id="JADNRY010000163">
    <property type="protein sequence ID" value="KAF9062760.1"/>
    <property type="molecule type" value="Genomic_DNA"/>
</dbReference>
<dbReference type="OrthoDB" id="265717at2759"/>
<dbReference type="SUPFAM" id="SSF82199">
    <property type="entry name" value="SET domain"/>
    <property type="match status" value="1"/>
</dbReference>
<feature type="region of interest" description="Disordered" evidence="1">
    <location>
        <begin position="1"/>
        <end position="66"/>
    </location>
</feature>
<protein>
    <recommendedName>
        <fullName evidence="2">SET domain-containing protein</fullName>
    </recommendedName>
</protein>
<sequence>MKRGFLNTSKAQKQLENSSPVQAASNSTTGLGNGVKRRQTSTVSAAHESESQTSTQRGSSPANSKVDCKLSDVKLKRGFLNTSKARKLLENVNAVQDVHATSTIGVRDSGVERHRTSASTVSTVHGSQARREIQKVASGANANDFSQMDPNAFVYATVPNSKYTSTGARTECWTSVHILRTILAAPGFPKAPLLPMGDPQYTVLHPRAGELVIDERPLPVVPTTSAGVDAALWAMGIVGGSNNGKGKGSKYTEEEQFQVRVHETDRGIRSAVDRMLPERRKAFMELSVCKEQAGTGEFLGRLGTNGIGISDEKFRDEGTTGGAGGTYVAVCDKISRINHSCSPNTAFGWYTVTFSVHIHAVHNIPVGDEITLAYHNIMDSFAQRAHALAGHGKKILDGYVERVKEMEEDHIEKAHEYREMLRYVVEGYAHLDEGQEIMGYPRKLESVCKAYGESLDEKYPKRDGVEQTWIQKAGEKERGKGK</sequence>
<accession>A0A9P5U0M9</accession>
<comment type="caution">
    <text evidence="3">The sequence shown here is derived from an EMBL/GenBank/DDBJ whole genome shotgun (WGS) entry which is preliminary data.</text>
</comment>
<dbReference type="CDD" id="cd20071">
    <property type="entry name" value="SET_SMYD"/>
    <property type="match status" value="1"/>
</dbReference>
<keyword evidence="4" id="KW-1185">Reference proteome</keyword>
<feature type="compositionally biased region" description="Polar residues" evidence="1">
    <location>
        <begin position="1"/>
        <end position="30"/>
    </location>
</feature>
<dbReference type="Proteomes" id="UP000772434">
    <property type="component" value="Unassembled WGS sequence"/>
</dbReference>
<evidence type="ECO:0000259" key="2">
    <source>
        <dbReference type="PROSITE" id="PS50280"/>
    </source>
</evidence>
<dbReference type="InterPro" id="IPR001214">
    <property type="entry name" value="SET_dom"/>
</dbReference>
<evidence type="ECO:0000256" key="1">
    <source>
        <dbReference type="SAM" id="MobiDB-lite"/>
    </source>
</evidence>
<dbReference type="AlphaFoldDB" id="A0A9P5U0M9"/>
<dbReference type="InterPro" id="IPR053185">
    <property type="entry name" value="SET_domain_protein"/>
</dbReference>
<dbReference type="Gene3D" id="2.170.270.10">
    <property type="entry name" value="SET domain"/>
    <property type="match status" value="1"/>
</dbReference>
<dbReference type="Pfam" id="PF00856">
    <property type="entry name" value="SET"/>
    <property type="match status" value="1"/>
</dbReference>
<evidence type="ECO:0000313" key="4">
    <source>
        <dbReference type="Proteomes" id="UP000772434"/>
    </source>
</evidence>
<name>A0A9P5U0M9_9AGAR</name>
<feature type="compositionally biased region" description="Polar residues" evidence="1">
    <location>
        <begin position="51"/>
        <end position="63"/>
    </location>
</feature>
<dbReference type="PROSITE" id="PS50280">
    <property type="entry name" value="SET"/>
    <property type="match status" value="1"/>
</dbReference>
<dbReference type="InterPro" id="IPR046341">
    <property type="entry name" value="SET_dom_sf"/>
</dbReference>
<feature type="domain" description="SET" evidence="2">
    <location>
        <begin position="252"/>
        <end position="375"/>
    </location>
</feature>
<reference evidence="3" key="1">
    <citation type="submission" date="2020-11" db="EMBL/GenBank/DDBJ databases">
        <authorList>
            <consortium name="DOE Joint Genome Institute"/>
            <person name="Ahrendt S."/>
            <person name="Riley R."/>
            <person name="Andreopoulos W."/>
            <person name="Labutti K."/>
            <person name="Pangilinan J."/>
            <person name="Ruiz-Duenas F.J."/>
            <person name="Barrasa J.M."/>
            <person name="Sanchez-Garcia M."/>
            <person name="Camarero S."/>
            <person name="Miyauchi S."/>
            <person name="Serrano A."/>
            <person name="Linde D."/>
            <person name="Babiker R."/>
            <person name="Drula E."/>
            <person name="Ayuso-Fernandez I."/>
            <person name="Pacheco R."/>
            <person name="Padilla G."/>
            <person name="Ferreira P."/>
            <person name="Barriuso J."/>
            <person name="Kellner H."/>
            <person name="Castanera R."/>
            <person name="Alfaro M."/>
            <person name="Ramirez L."/>
            <person name="Pisabarro A.G."/>
            <person name="Kuo A."/>
            <person name="Tritt A."/>
            <person name="Lipzen A."/>
            <person name="He G."/>
            <person name="Yan M."/>
            <person name="Ng V."/>
            <person name="Cullen D."/>
            <person name="Martin F."/>
            <person name="Rosso M.-N."/>
            <person name="Henrissat B."/>
            <person name="Hibbett D."/>
            <person name="Martinez A.T."/>
            <person name="Grigoriev I.V."/>
        </authorList>
    </citation>
    <scope>NUCLEOTIDE SEQUENCE</scope>
    <source>
        <strain evidence="3">AH 40177</strain>
    </source>
</reference>